<keyword evidence="3" id="KW-1185">Reference proteome</keyword>
<comment type="caution">
    <text evidence="2">The sequence shown here is derived from an EMBL/GenBank/DDBJ whole genome shotgun (WGS) entry which is preliminary data.</text>
</comment>
<organism evidence="2 3">
    <name type="scientific">Prorocentrum cordatum</name>
    <dbReference type="NCBI Taxonomy" id="2364126"/>
    <lineage>
        <taxon>Eukaryota</taxon>
        <taxon>Sar</taxon>
        <taxon>Alveolata</taxon>
        <taxon>Dinophyceae</taxon>
        <taxon>Prorocentrales</taxon>
        <taxon>Prorocentraceae</taxon>
        <taxon>Prorocentrum</taxon>
    </lineage>
</organism>
<proteinExistence type="predicted"/>
<dbReference type="Gene3D" id="1.10.1200.10">
    <property type="entry name" value="ACP-like"/>
    <property type="match status" value="1"/>
</dbReference>
<name>A0ABN9UUI3_9DINO</name>
<sequence length="660" mass="72269">RRRVEAAGRPAAAREAELGRERGRAAVAARGAGQRAKEYTAEQWREFRKFESRWWYHELEYYFHFGPEDEARALEVLGAHASELGGGSVGSGAAEGAGAAALERAPPEVRALCRLVDEVVPRLRPAHLGTVLVGFDSLAVARLAYSIKARLGKVISIAALREARTVDDLAAAVAPLEDLRSAAPQAADDVGQEYAVWFSPGQYVPMGAWVLRSDEPIDVAAMESAVRGLVDRHSALRAGLVDPLRYMSVLYDASTLWTLYAPLLLTSGLPFVGLLRRLVSWALWRCWPRIRCHDREQVYAERYPEARTPFQVVHRDAHGRPLRGQLQVERTIKSRARGLKLPIEISVVEVACHLVDVWCWEAREYPKLTAGRATIVRRTGEPIVHDGSDLVYVSAGGLGPQEAGSMLRWSAQGLPNHLLRAQFMDLQAVQTFDHALFARQATGTQDFASAVAAYSAKSCGGAGARAFTLLPTMPEHGGRTVRTNPVTGLFGAMHEPDQRHAITCETGSTCTARNDSIRDLLMRWLARRVPGLVRTEQTVPQWLRWRRHPATGQERLEPAMLDVEWGDQGAWHVVDVAVRNPASSEPREERARAVHAGLAAEGAARGKQLRCPPGPTTPPWTPFAVETGGPSGQAAKQLVLDRLGHRKGEACASADATATL</sequence>
<dbReference type="InterPro" id="IPR036736">
    <property type="entry name" value="ACP-like_sf"/>
</dbReference>
<evidence type="ECO:0000313" key="2">
    <source>
        <dbReference type="EMBL" id="CAK0862998.1"/>
    </source>
</evidence>
<dbReference type="Proteomes" id="UP001189429">
    <property type="component" value="Unassembled WGS sequence"/>
</dbReference>
<dbReference type="Gene3D" id="3.30.559.10">
    <property type="entry name" value="Chloramphenicol acetyltransferase-like domain"/>
    <property type="match status" value="1"/>
</dbReference>
<feature type="non-terminal residue" evidence="2">
    <location>
        <position position="1"/>
    </location>
</feature>
<accession>A0ABN9UUI3</accession>
<evidence type="ECO:0000256" key="1">
    <source>
        <dbReference type="SAM" id="MobiDB-lite"/>
    </source>
</evidence>
<gene>
    <name evidence="2" type="ORF">PCOR1329_LOCUS51283</name>
</gene>
<evidence type="ECO:0000313" key="3">
    <source>
        <dbReference type="Proteomes" id="UP001189429"/>
    </source>
</evidence>
<protein>
    <recommendedName>
        <fullName evidence="4">Carrier domain-containing protein</fullName>
    </recommendedName>
</protein>
<feature type="region of interest" description="Disordered" evidence="1">
    <location>
        <begin position="1"/>
        <end position="20"/>
    </location>
</feature>
<dbReference type="SUPFAM" id="SSF47336">
    <property type="entry name" value="ACP-like"/>
    <property type="match status" value="1"/>
</dbReference>
<dbReference type="InterPro" id="IPR023213">
    <property type="entry name" value="CAT-like_dom_sf"/>
</dbReference>
<evidence type="ECO:0008006" key="4">
    <source>
        <dbReference type="Google" id="ProtNLM"/>
    </source>
</evidence>
<dbReference type="EMBL" id="CAUYUJ010016218">
    <property type="protein sequence ID" value="CAK0862998.1"/>
    <property type="molecule type" value="Genomic_DNA"/>
</dbReference>
<reference evidence="2" key="1">
    <citation type="submission" date="2023-10" db="EMBL/GenBank/DDBJ databases">
        <authorList>
            <person name="Chen Y."/>
            <person name="Shah S."/>
            <person name="Dougan E. K."/>
            <person name="Thang M."/>
            <person name="Chan C."/>
        </authorList>
    </citation>
    <scope>NUCLEOTIDE SEQUENCE [LARGE SCALE GENOMIC DNA]</scope>
</reference>